<dbReference type="Proteomes" id="UP000265955">
    <property type="component" value="Unassembled WGS sequence"/>
</dbReference>
<keyword evidence="2" id="KW-1185">Reference proteome</keyword>
<sequence>MQALIVNDLPLAVELDNKAMTTVHGGNGGAAPTMPTTTSAPAMSTTTSTTIATPTQAMQSLPFSAVPAEQWMWFGFTGRFYNPERSFLDNFLNDYLGF</sequence>
<dbReference type="RefSeq" id="WP_119768360.1">
    <property type="nucleotide sequence ID" value="NZ_QYUO01000001.1"/>
</dbReference>
<reference evidence="2" key="1">
    <citation type="submission" date="2018-09" db="EMBL/GenBank/DDBJ databases">
        <authorList>
            <person name="Zhu H."/>
        </authorList>
    </citation>
    <scope>NUCLEOTIDE SEQUENCE [LARGE SCALE GENOMIC DNA]</scope>
    <source>
        <strain evidence="2">K1R23-30</strain>
    </source>
</reference>
<evidence type="ECO:0000313" key="2">
    <source>
        <dbReference type="Proteomes" id="UP000265955"/>
    </source>
</evidence>
<gene>
    <name evidence="1" type="ORF">D3871_07730</name>
</gene>
<dbReference type="EMBL" id="QYUO01000001">
    <property type="protein sequence ID" value="RJF98408.1"/>
    <property type="molecule type" value="Genomic_DNA"/>
</dbReference>
<evidence type="ECO:0000313" key="1">
    <source>
        <dbReference type="EMBL" id="RJF98408.1"/>
    </source>
</evidence>
<protein>
    <submittedName>
        <fullName evidence="1">Uncharacterized protein</fullName>
    </submittedName>
</protein>
<proteinExistence type="predicted"/>
<accession>A0A3A3FV24</accession>
<name>A0A3A3FV24_9BURK</name>
<comment type="caution">
    <text evidence="1">The sequence shown here is derived from an EMBL/GenBank/DDBJ whole genome shotgun (WGS) entry which is preliminary data.</text>
</comment>
<dbReference type="AlphaFoldDB" id="A0A3A3FV24"/>
<organism evidence="1 2">
    <name type="scientific">Noviherbaspirillum saxi</name>
    <dbReference type="NCBI Taxonomy" id="2320863"/>
    <lineage>
        <taxon>Bacteria</taxon>
        <taxon>Pseudomonadati</taxon>
        <taxon>Pseudomonadota</taxon>
        <taxon>Betaproteobacteria</taxon>
        <taxon>Burkholderiales</taxon>
        <taxon>Oxalobacteraceae</taxon>
        <taxon>Noviherbaspirillum</taxon>
    </lineage>
</organism>